<comment type="similarity">
    <text evidence="1">Belongs to the LysR transcriptional regulatory family.</text>
</comment>
<evidence type="ECO:0000256" key="3">
    <source>
        <dbReference type="ARBA" id="ARBA00023125"/>
    </source>
</evidence>
<organism evidence="6 7">
    <name type="scientific">Aquisalinus flavus</name>
    <dbReference type="NCBI Taxonomy" id="1526572"/>
    <lineage>
        <taxon>Bacteria</taxon>
        <taxon>Pseudomonadati</taxon>
        <taxon>Pseudomonadota</taxon>
        <taxon>Alphaproteobacteria</taxon>
        <taxon>Parvularculales</taxon>
        <taxon>Parvularculaceae</taxon>
        <taxon>Aquisalinus</taxon>
    </lineage>
</organism>
<comment type="caution">
    <text evidence="6">The sequence shown here is derived from an EMBL/GenBank/DDBJ whole genome shotgun (WGS) entry which is preliminary data.</text>
</comment>
<evidence type="ECO:0000313" key="6">
    <source>
        <dbReference type="EMBL" id="GGD13657.1"/>
    </source>
</evidence>
<dbReference type="GO" id="GO:0032993">
    <property type="term" value="C:protein-DNA complex"/>
    <property type="evidence" value="ECO:0007669"/>
    <property type="project" value="TreeGrafter"/>
</dbReference>
<dbReference type="PROSITE" id="PS50931">
    <property type="entry name" value="HTH_LYSR"/>
    <property type="match status" value="1"/>
</dbReference>
<proteinExistence type="inferred from homology"/>
<dbReference type="InterPro" id="IPR036390">
    <property type="entry name" value="WH_DNA-bd_sf"/>
</dbReference>
<keyword evidence="3" id="KW-0238">DNA-binding</keyword>
<dbReference type="Gene3D" id="3.40.190.10">
    <property type="entry name" value="Periplasmic binding protein-like II"/>
    <property type="match status" value="2"/>
</dbReference>
<accession>A0A8J2Y430</accession>
<protein>
    <submittedName>
        <fullName evidence="6">LysR family transcriptional regulator</fullName>
    </submittedName>
</protein>
<evidence type="ECO:0000259" key="5">
    <source>
        <dbReference type="PROSITE" id="PS50931"/>
    </source>
</evidence>
<dbReference type="CDD" id="cd08411">
    <property type="entry name" value="PBP2_OxyR"/>
    <property type="match status" value="1"/>
</dbReference>
<dbReference type="SUPFAM" id="SSF53850">
    <property type="entry name" value="Periplasmic binding protein-like II"/>
    <property type="match status" value="1"/>
</dbReference>
<keyword evidence="4" id="KW-0804">Transcription</keyword>
<evidence type="ECO:0000256" key="2">
    <source>
        <dbReference type="ARBA" id="ARBA00023015"/>
    </source>
</evidence>
<dbReference type="PANTHER" id="PTHR30346:SF10">
    <property type="entry name" value="TRANSCRIPTIONAL REGULATOR OF OXIDATIVE STRESS OXYR"/>
    <property type="match status" value="1"/>
</dbReference>
<dbReference type="Proteomes" id="UP000613582">
    <property type="component" value="Unassembled WGS sequence"/>
</dbReference>
<reference evidence="6" key="2">
    <citation type="submission" date="2020-09" db="EMBL/GenBank/DDBJ databases">
        <authorList>
            <person name="Sun Q."/>
            <person name="Zhou Y."/>
        </authorList>
    </citation>
    <scope>NUCLEOTIDE SEQUENCE</scope>
    <source>
        <strain evidence="6">CGMCC 1.12921</strain>
    </source>
</reference>
<dbReference type="SUPFAM" id="SSF46785">
    <property type="entry name" value="Winged helix' DNA-binding domain"/>
    <property type="match status" value="1"/>
</dbReference>
<evidence type="ECO:0000256" key="4">
    <source>
        <dbReference type="ARBA" id="ARBA00023163"/>
    </source>
</evidence>
<dbReference type="InterPro" id="IPR005119">
    <property type="entry name" value="LysR_subst-bd"/>
</dbReference>
<dbReference type="EMBL" id="BMGH01000001">
    <property type="protein sequence ID" value="GGD13657.1"/>
    <property type="molecule type" value="Genomic_DNA"/>
</dbReference>
<dbReference type="PANTHER" id="PTHR30346">
    <property type="entry name" value="TRANSCRIPTIONAL DUAL REGULATOR HCAR-RELATED"/>
    <property type="match status" value="1"/>
</dbReference>
<keyword evidence="7" id="KW-1185">Reference proteome</keyword>
<dbReference type="RefSeq" id="WP_188158275.1">
    <property type="nucleotide sequence ID" value="NZ_BMGH01000001.1"/>
</dbReference>
<keyword evidence="2" id="KW-0805">Transcription regulation</keyword>
<gene>
    <name evidence="6" type="ORF">GCM10011342_23060</name>
</gene>
<dbReference type="GO" id="GO:0003677">
    <property type="term" value="F:DNA binding"/>
    <property type="evidence" value="ECO:0007669"/>
    <property type="project" value="UniProtKB-KW"/>
</dbReference>
<feature type="domain" description="HTH lysR-type" evidence="5">
    <location>
        <begin position="5"/>
        <end position="62"/>
    </location>
</feature>
<dbReference type="AlphaFoldDB" id="A0A8J2Y430"/>
<dbReference type="InterPro" id="IPR036388">
    <property type="entry name" value="WH-like_DNA-bd_sf"/>
</dbReference>
<dbReference type="InterPro" id="IPR000847">
    <property type="entry name" value="LysR_HTH_N"/>
</dbReference>
<dbReference type="Pfam" id="PF03466">
    <property type="entry name" value="LysR_substrate"/>
    <property type="match status" value="1"/>
</dbReference>
<reference evidence="6" key="1">
    <citation type="journal article" date="2014" name="Int. J. Syst. Evol. Microbiol.">
        <title>Complete genome sequence of Corynebacterium casei LMG S-19264T (=DSM 44701T), isolated from a smear-ripened cheese.</title>
        <authorList>
            <consortium name="US DOE Joint Genome Institute (JGI-PGF)"/>
            <person name="Walter F."/>
            <person name="Albersmeier A."/>
            <person name="Kalinowski J."/>
            <person name="Ruckert C."/>
        </authorList>
    </citation>
    <scope>NUCLEOTIDE SEQUENCE</scope>
    <source>
        <strain evidence="6">CGMCC 1.12921</strain>
    </source>
</reference>
<dbReference type="Gene3D" id="1.10.10.10">
    <property type="entry name" value="Winged helix-like DNA-binding domain superfamily/Winged helix DNA-binding domain"/>
    <property type="match status" value="1"/>
</dbReference>
<dbReference type="Pfam" id="PF00126">
    <property type="entry name" value="HTH_1"/>
    <property type="match status" value="1"/>
</dbReference>
<name>A0A8J2Y430_9PROT</name>
<evidence type="ECO:0000313" key="7">
    <source>
        <dbReference type="Proteomes" id="UP000613582"/>
    </source>
</evidence>
<sequence>MKALPTLRQLQFFVALARRESFSRAAEDCLVSQSTLSSAIKELETVLDATLVDRTSRSFSLTPVGEMLLRQAEELIALAEDMVRSASRPEPLTGVMKLGVIPTIGPFILPDAMPLFEKGYPALSLYLREDLTASLIERLRAGLIDVALIAFPYEADGLDTMDIAEDPFWFVCAPSHRLAGRKRIGVDDLAGEDLLLLEDGHCLRDHALSACQLQMRETANTFGATSLFTLTQMTRSGLGATLLPEMAIRQGLAKASNLIAIPFAGKADEVPARQIGLAWRRGSGFEQEAEAIAGVLKAALKKPVRSDAAIA</sequence>
<evidence type="ECO:0000256" key="1">
    <source>
        <dbReference type="ARBA" id="ARBA00009437"/>
    </source>
</evidence>
<dbReference type="GO" id="GO:0003700">
    <property type="term" value="F:DNA-binding transcription factor activity"/>
    <property type="evidence" value="ECO:0007669"/>
    <property type="project" value="InterPro"/>
</dbReference>
<dbReference type="FunFam" id="1.10.10.10:FF:000001">
    <property type="entry name" value="LysR family transcriptional regulator"/>
    <property type="match status" value="1"/>
</dbReference>